<dbReference type="InterPro" id="IPR036397">
    <property type="entry name" value="RNaseH_sf"/>
</dbReference>
<sequence length="926" mass="107929">MSDDVENELVDLSAIQFSENNDEDLTFFTSIDDATKEWLNSLEHIWSLWKKCDGVCKTLTDYFDSAPNPYLSTLRILINTSDFKHIKSNSSLAKTVIEEFMKWLEPRKDIYKEFLVLDLKLATFRLIIKQNNTEFIKMVTTTYELIEHKEEFIGIIKQTIEKKKYKEAAQYTIMLQLQEHFSDPECLLLPLILQNKYLCVEDFLAGYPELQKSIVLYLDNLIGPNNNIQQMLNNIIQKNKIPEIKIHTMQTKPLKKLIARFVKLYNIPPECCPNLNKIRCEGALHFLIHKRYVDCSLSAASWREMVEEAVGSDKTLQLGMIRMLVNAKDATEALYWARKFDIPKEQWPWAVTYEEEQIEGINEGASTSKMNDWEENDEFTNYHELKLSRHCIKVVNNSHTFEEFLDTGLKDVSIVGIDSEWKPCFGIKQTELALIQIATKTNVYIIDVTTMGNQLDDLWVELALTLFENKSILKLGFGIAQDMTVLRSSLPALSKVKTCGEGYIDIVHLWRKLVDDYKFVFPHESNEHFAKNSLSKLVELCLGQKLNKSDQFSNWEQRPLRESQITYAALDAYCLLEIYETLENQCQHLDIPFFDVCMEVQHIRQQSPKKNIRRPQKKPYVIKFEGENNGRQQNFQRNPVSEKFRNVWKPKFQNKHSFNKLKNRCVNTTKPVEDTNYKSNDQEQHQQIMKHKYVPAHKWRVVCDFTLGGLASKLRLCGCDCIHLAFDQSGEQSAKLAMRENRAFLIRNKGYLKFVKYIPAEECYLVLADAPEAQLREVLTHFGIVVTERDIFSRCQACNSDEFAKVPKLLMDKLITSHVRLTRQSNYRVVLNGFNVDETKGLRQNDFVQNNVQREDRTWLLSTNSVDIEMCTTKYRTRIQIEKVPIIVLKNVQLFYVCEQCGKIYWSGSHLERTLNDVIKDLIVPV</sequence>
<evidence type="ECO:0000259" key="4">
    <source>
        <dbReference type="SMART" id="SM00474"/>
    </source>
</evidence>
<proteinExistence type="predicted"/>
<dbReference type="Proteomes" id="UP001642520">
    <property type="component" value="Unassembled WGS sequence"/>
</dbReference>
<accession>A0ABP1NJG7</accession>
<keyword evidence="2" id="KW-0378">Hydrolase</keyword>
<organism evidence="5 6">
    <name type="scientific">Xylocopa violacea</name>
    <name type="common">Violet carpenter bee</name>
    <name type="synonym">Apis violacea</name>
    <dbReference type="NCBI Taxonomy" id="135666"/>
    <lineage>
        <taxon>Eukaryota</taxon>
        <taxon>Metazoa</taxon>
        <taxon>Ecdysozoa</taxon>
        <taxon>Arthropoda</taxon>
        <taxon>Hexapoda</taxon>
        <taxon>Insecta</taxon>
        <taxon>Pterygota</taxon>
        <taxon>Neoptera</taxon>
        <taxon>Endopterygota</taxon>
        <taxon>Hymenoptera</taxon>
        <taxon>Apocrita</taxon>
        <taxon>Aculeata</taxon>
        <taxon>Apoidea</taxon>
        <taxon>Anthophila</taxon>
        <taxon>Apidae</taxon>
        <taxon>Xylocopa</taxon>
        <taxon>Xylocopa</taxon>
    </lineage>
</organism>
<dbReference type="Pfam" id="PF01927">
    <property type="entry name" value="Mut7-C"/>
    <property type="match status" value="2"/>
</dbReference>
<dbReference type="PANTHER" id="PTHR47765">
    <property type="entry name" value="3'-5' EXONUCLEASE DOMAIN-CONTAINING PROTEIN"/>
    <property type="match status" value="1"/>
</dbReference>
<keyword evidence="6" id="KW-1185">Reference proteome</keyword>
<evidence type="ECO:0000313" key="6">
    <source>
        <dbReference type="Proteomes" id="UP001642520"/>
    </source>
</evidence>
<dbReference type="Pfam" id="PF01612">
    <property type="entry name" value="DNA_pol_A_exo1"/>
    <property type="match status" value="1"/>
</dbReference>
<evidence type="ECO:0000256" key="3">
    <source>
        <dbReference type="ARBA" id="ARBA00022839"/>
    </source>
</evidence>
<evidence type="ECO:0000313" key="5">
    <source>
        <dbReference type="EMBL" id="CAL7939997.1"/>
    </source>
</evidence>
<comment type="caution">
    <text evidence="5">The sequence shown here is derived from an EMBL/GenBank/DDBJ whole genome shotgun (WGS) entry which is preliminary data.</text>
</comment>
<evidence type="ECO:0000256" key="1">
    <source>
        <dbReference type="ARBA" id="ARBA00022722"/>
    </source>
</evidence>
<protein>
    <recommendedName>
        <fullName evidence="4">3'-5' exonuclease domain-containing protein</fullName>
    </recommendedName>
</protein>
<evidence type="ECO:0000256" key="2">
    <source>
        <dbReference type="ARBA" id="ARBA00022801"/>
    </source>
</evidence>
<dbReference type="SUPFAM" id="SSF53098">
    <property type="entry name" value="Ribonuclease H-like"/>
    <property type="match status" value="1"/>
</dbReference>
<reference evidence="5 6" key="1">
    <citation type="submission" date="2024-08" db="EMBL/GenBank/DDBJ databases">
        <authorList>
            <person name="Will J Nash"/>
            <person name="Angela Man"/>
            <person name="Seanna McTaggart"/>
            <person name="Kendall Baker"/>
            <person name="Tom Barker"/>
            <person name="Leah Catchpole"/>
            <person name="Alex Durrant"/>
            <person name="Karim Gharbi"/>
            <person name="Naomi Irish"/>
            <person name="Gemy Kaithakottil"/>
            <person name="Debby Ku"/>
            <person name="Aaliyah Providence"/>
            <person name="Felix Shaw"/>
            <person name="David Swarbreck"/>
            <person name="Chris Watkins"/>
            <person name="Ann M. McCartney"/>
            <person name="Giulio Formenti"/>
            <person name="Alice Mouton"/>
            <person name="Noel Vella"/>
            <person name="Bjorn M von Reumont"/>
            <person name="Adriana Vella"/>
            <person name="Wilfried Haerty"/>
        </authorList>
    </citation>
    <scope>NUCLEOTIDE SEQUENCE [LARGE SCALE GENOMIC DNA]</scope>
</reference>
<keyword evidence="3" id="KW-0269">Exonuclease</keyword>
<dbReference type="EMBL" id="CAXAJV020001290">
    <property type="protein sequence ID" value="CAL7939997.1"/>
    <property type="molecule type" value="Genomic_DNA"/>
</dbReference>
<dbReference type="PANTHER" id="PTHR47765:SF2">
    <property type="entry name" value="EXONUCLEASE MUT-7 HOMOLOG"/>
    <property type="match status" value="1"/>
</dbReference>
<gene>
    <name evidence="5" type="ORF">XYLVIOL_LOCUS4262</name>
</gene>
<dbReference type="InterPro" id="IPR002782">
    <property type="entry name" value="Mut7-C_RNAse_dom"/>
</dbReference>
<dbReference type="Gene3D" id="3.30.420.10">
    <property type="entry name" value="Ribonuclease H-like superfamily/Ribonuclease H"/>
    <property type="match status" value="1"/>
</dbReference>
<dbReference type="InterPro" id="IPR052408">
    <property type="entry name" value="Exonuclease_MUT-7-like"/>
</dbReference>
<dbReference type="CDD" id="cd06146">
    <property type="entry name" value="mut-7_like_exo"/>
    <property type="match status" value="1"/>
</dbReference>
<dbReference type="InterPro" id="IPR037432">
    <property type="entry name" value="Mut-7_DEDDy_dom"/>
</dbReference>
<dbReference type="SMART" id="SM00474">
    <property type="entry name" value="35EXOc"/>
    <property type="match status" value="1"/>
</dbReference>
<name>A0ABP1NJG7_XYLVO</name>
<feature type="domain" description="3'-5' exonuclease" evidence="4">
    <location>
        <begin position="392"/>
        <end position="587"/>
    </location>
</feature>
<dbReference type="InterPro" id="IPR002562">
    <property type="entry name" value="3'-5'_exonuclease_dom"/>
</dbReference>
<keyword evidence="1" id="KW-0540">Nuclease</keyword>
<dbReference type="InterPro" id="IPR012337">
    <property type="entry name" value="RNaseH-like_sf"/>
</dbReference>